<reference evidence="2" key="1">
    <citation type="submission" date="2017-06" db="EMBL/GenBank/DDBJ databases">
        <title>Herbaspirillum phytohormonus sp. nov., isolated from the root nodule of Robinia pseudoacacia in lead-zinc mine.</title>
        <authorList>
            <person name="Fan M."/>
            <person name="Lin Y."/>
        </authorList>
    </citation>
    <scope>NUCLEOTIDE SEQUENCE [LARGE SCALE GENOMIC DNA]</scope>
    <source>
        <strain evidence="2">SC-089</strain>
    </source>
</reference>
<evidence type="ECO:0000313" key="2">
    <source>
        <dbReference type="Proteomes" id="UP000214603"/>
    </source>
</evidence>
<dbReference type="Pfam" id="PF02515">
    <property type="entry name" value="CoA_transf_3"/>
    <property type="match status" value="1"/>
</dbReference>
<gene>
    <name evidence="1" type="ORF">CEY11_12195</name>
</gene>
<accession>A0A225MCF0</accession>
<evidence type="ECO:0000313" key="1">
    <source>
        <dbReference type="EMBL" id="OWT58954.1"/>
    </source>
</evidence>
<dbReference type="PANTHER" id="PTHR48228">
    <property type="entry name" value="SUCCINYL-COA--D-CITRAMALATE COA-TRANSFERASE"/>
    <property type="match status" value="1"/>
</dbReference>
<sequence length="479" mass="51770">MHSSVASREQLMPKIPDRPRTALHELSTQAGLGTALLDGVSLTGDDPILPLAYRVAAPGAAAIAACAAMAARLLKFRTGVSQEIHVDVRAAMAALRSSRYLCIDGLHRKDGTHPVTGFYQLKDKRWIYLHSNFFNIRARNLSVLRCDPSPDSIARAVSLWNGEALEDAINAAGGCACMVRSEAEWSAHPQKPAAASTPLVEIVKIGEAPAEPLPAGGRPLSGVRVLDLTRVLAGPTCGKTLAEHGADVLRVNREDLASSGGSDFDTGLGKLATFLDFRDRGQAYKLRQLIAQGDIFSQAYRPGALQSHGLAPQDLAEIRPGIVYVSLNAWSTAGPWRDRRGYDTIVQSANGMAWRGQDAKPAFLPVSAQDYISGYLMAFGAMVALERRSTVGGSWLVRVSLARTGQWIRDQGLMEPGEWRDVPAEFPPSELSTFLMESDSPVGRLRHLAPVAQMSLTQGHWCRPAVPLGSHPAQWPPRQ</sequence>
<dbReference type="SUPFAM" id="SSF89796">
    <property type="entry name" value="CoA-transferase family III (CaiB/BaiF)"/>
    <property type="match status" value="2"/>
</dbReference>
<keyword evidence="2" id="KW-1185">Reference proteome</keyword>
<dbReference type="Gene3D" id="3.40.50.10540">
    <property type="entry name" value="Crotonobetainyl-coa:carnitine coa-transferase, domain 1"/>
    <property type="match status" value="2"/>
</dbReference>
<dbReference type="InterPro" id="IPR050509">
    <property type="entry name" value="CoA-transferase_III"/>
</dbReference>
<comment type="caution">
    <text evidence="1">The sequence shown here is derived from an EMBL/GenBank/DDBJ whole genome shotgun (WGS) entry which is preliminary data.</text>
</comment>
<dbReference type="EMBL" id="NJIH01000007">
    <property type="protein sequence ID" value="OWT58954.1"/>
    <property type="molecule type" value="Genomic_DNA"/>
</dbReference>
<dbReference type="Proteomes" id="UP000214603">
    <property type="component" value="Unassembled WGS sequence"/>
</dbReference>
<dbReference type="AlphaFoldDB" id="A0A225MCF0"/>
<proteinExistence type="predicted"/>
<protein>
    <submittedName>
        <fullName evidence="1">Carnitine dehydratase</fullName>
    </submittedName>
</protein>
<dbReference type="InterPro" id="IPR023606">
    <property type="entry name" value="CoA-Trfase_III_dom_1_sf"/>
</dbReference>
<dbReference type="GO" id="GO:0003824">
    <property type="term" value="F:catalytic activity"/>
    <property type="evidence" value="ECO:0007669"/>
    <property type="project" value="InterPro"/>
</dbReference>
<organism evidence="1 2">
    <name type="scientific">Candidimonas nitroreducens</name>
    <dbReference type="NCBI Taxonomy" id="683354"/>
    <lineage>
        <taxon>Bacteria</taxon>
        <taxon>Pseudomonadati</taxon>
        <taxon>Pseudomonadota</taxon>
        <taxon>Betaproteobacteria</taxon>
        <taxon>Burkholderiales</taxon>
        <taxon>Alcaligenaceae</taxon>
        <taxon>Candidimonas</taxon>
    </lineage>
</organism>
<dbReference type="PANTHER" id="PTHR48228:SF4">
    <property type="entry name" value="BLR3030 PROTEIN"/>
    <property type="match status" value="1"/>
</dbReference>
<name>A0A225MCF0_9BURK</name>
<dbReference type="InterPro" id="IPR003673">
    <property type="entry name" value="CoA-Trfase_fam_III"/>
</dbReference>